<organism evidence="2 3">
    <name type="scientific">Panagrolaimus superbus</name>
    <dbReference type="NCBI Taxonomy" id="310955"/>
    <lineage>
        <taxon>Eukaryota</taxon>
        <taxon>Metazoa</taxon>
        <taxon>Ecdysozoa</taxon>
        <taxon>Nematoda</taxon>
        <taxon>Chromadorea</taxon>
        <taxon>Rhabditida</taxon>
        <taxon>Tylenchina</taxon>
        <taxon>Panagrolaimomorpha</taxon>
        <taxon>Panagrolaimoidea</taxon>
        <taxon>Panagrolaimidae</taxon>
        <taxon>Panagrolaimus</taxon>
    </lineage>
</organism>
<reference evidence="3" key="1">
    <citation type="submission" date="2022-11" db="UniProtKB">
        <authorList>
            <consortium name="WormBaseParasite"/>
        </authorList>
    </citation>
    <scope>IDENTIFICATION</scope>
</reference>
<dbReference type="AlphaFoldDB" id="A0A914YET8"/>
<evidence type="ECO:0000256" key="1">
    <source>
        <dbReference type="SAM" id="MobiDB-lite"/>
    </source>
</evidence>
<sequence>MITLERNEGFEHYKKFGSFAALSAAEENGRSEVIRKSQSMCQPVSPFSCGLNIPEPLIEEPEPEPTIQRTVGRRTLPRNMSDRKLLTAIFEDQKTVHSNFYSRHFSGNPDERPSIFSAFDDEEKIDEEQENDTKYFTVPNPSNSVSPRHKPIPNFSRRDSVPVKTGSSNTTKNALKGLAKKNDRPTFFMGDDHDESKHDAGMITFKTGRFQVAKQSPSHSHSAHDEASALLKIEEEKDL</sequence>
<feature type="region of interest" description="Disordered" evidence="1">
    <location>
        <begin position="126"/>
        <end position="179"/>
    </location>
</feature>
<feature type="region of interest" description="Disordered" evidence="1">
    <location>
        <begin position="211"/>
        <end position="239"/>
    </location>
</feature>
<protein>
    <submittedName>
        <fullName evidence="3">Uncharacterized protein</fullName>
    </submittedName>
</protein>
<evidence type="ECO:0000313" key="2">
    <source>
        <dbReference type="Proteomes" id="UP000887577"/>
    </source>
</evidence>
<keyword evidence="2" id="KW-1185">Reference proteome</keyword>
<dbReference type="Proteomes" id="UP000887577">
    <property type="component" value="Unplaced"/>
</dbReference>
<accession>A0A914YET8</accession>
<name>A0A914YET8_9BILA</name>
<dbReference type="WBParaSite" id="PSU_v2.g17815.t1">
    <property type="protein sequence ID" value="PSU_v2.g17815.t1"/>
    <property type="gene ID" value="PSU_v2.g17815"/>
</dbReference>
<proteinExistence type="predicted"/>
<evidence type="ECO:0000313" key="3">
    <source>
        <dbReference type="WBParaSite" id="PSU_v2.g17815.t1"/>
    </source>
</evidence>
<feature type="compositionally biased region" description="Basic and acidic residues" evidence="1">
    <location>
        <begin position="222"/>
        <end position="239"/>
    </location>
</feature>